<keyword evidence="2" id="KW-1185">Reference proteome</keyword>
<dbReference type="Proteomes" id="UP000326757">
    <property type="component" value="Unassembled WGS sequence"/>
</dbReference>
<dbReference type="EMBL" id="VIGI01000008">
    <property type="protein sequence ID" value="KAB8297224.1"/>
    <property type="molecule type" value="Genomic_DNA"/>
</dbReference>
<evidence type="ECO:0000313" key="2">
    <source>
        <dbReference type="Proteomes" id="UP000326757"/>
    </source>
</evidence>
<name>A0A5N6K547_MONLA</name>
<protein>
    <submittedName>
        <fullName evidence="1">Uncharacterized protein</fullName>
    </submittedName>
</protein>
<proteinExistence type="predicted"/>
<comment type="caution">
    <text evidence="1">The sequence shown here is derived from an EMBL/GenBank/DDBJ whole genome shotgun (WGS) entry which is preliminary data.</text>
</comment>
<sequence length="67" mass="7828">MNFCSKKLPGIAIFVKEFQPTHFDTLSIKVRVSFLPLTIILGWKYFVHFKDRIIVFESIDPGDRVVE</sequence>
<dbReference type="AlphaFoldDB" id="A0A5N6K547"/>
<accession>A0A5N6K547</accession>
<reference evidence="1 2" key="1">
    <citation type="submission" date="2019-06" db="EMBL/GenBank/DDBJ databases">
        <title>Genome Sequence of the Brown Rot Fungal Pathogen Monilinia laxa.</title>
        <authorList>
            <person name="De Miccolis Angelini R.M."/>
            <person name="Landi L."/>
            <person name="Abate D."/>
            <person name="Pollastro S."/>
            <person name="Romanazzi G."/>
            <person name="Faretra F."/>
        </authorList>
    </citation>
    <scope>NUCLEOTIDE SEQUENCE [LARGE SCALE GENOMIC DNA]</scope>
    <source>
        <strain evidence="1 2">Mlax316</strain>
    </source>
</reference>
<gene>
    <name evidence="1" type="ORF">EYC80_002595</name>
</gene>
<organism evidence="1 2">
    <name type="scientific">Monilinia laxa</name>
    <name type="common">Brown rot fungus</name>
    <name type="synonym">Sclerotinia laxa</name>
    <dbReference type="NCBI Taxonomy" id="61186"/>
    <lineage>
        <taxon>Eukaryota</taxon>
        <taxon>Fungi</taxon>
        <taxon>Dikarya</taxon>
        <taxon>Ascomycota</taxon>
        <taxon>Pezizomycotina</taxon>
        <taxon>Leotiomycetes</taxon>
        <taxon>Helotiales</taxon>
        <taxon>Sclerotiniaceae</taxon>
        <taxon>Monilinia</taxon>
    </lineage>
</organism>
<evidence type="ECO:0000313" key="1">
    <source>
        <dbReference type="EMBL" id="KAB8297224.1"/>
    </source>
</evidence>